<dbReference type="AlphaFoldDB" id="S4PT38"/>
<evidence type="ECO:0000313" key="1">
    <source>
        <dbReference type="EMBL" id="JAA79847.1"/>
    </source>
</evidence>
<protein>
    <submittedName>
        <fullName evidence="1">Uncharacterized protein</fullName>
    </submittedName>
</protein>
<reference evidence="1" key="2">
    <citation type="submission" date="2013-05" db="EMBL/GenBank/DDBJ databases">
        <authorList>
            <person name="Carter J.-M."/>
            <person name="Baker S.C."/>
            <person name="Pink R."/>
            <person name="Carter D.R.F."/>
            <person name="Collins A."/>
            <person name="Tomlin J."/>
            <person name="Gibbs M."/>
            <person name="Breuker C.J."/>
        </authorList>
    </citation>
    <scope>NUCLEOTIDE SEQUENCE</scope>
    <source>
        <tissue evidence="1">Ovary</tissue>
    </source>
</reference>
<accession>S4PT38</accession>
<proteinExistence type="predicted"/>
<reference evidence="1" key="1">
    <citation type="journal article" date="2013" name="BMC Genomics">
        <title>Unscrambling butterfly oogenesis.</title>
        <authorList>
            <person name="Carter J.M."/>
            <person name="Baker S.C."/>
            <person name="Pink R."/>
            <person name="Carter D.R."/>
            <person name="Collins A."/>
            <person name="Tomlin J."/>
            <person name="Gibbs M."/>
            <person name="Breuker C.J."/>
        </authorList>
    </citation>
    <scope>NUCLEOTIDE SEQUENCE</scope>
    <source>
        <tissue evidence="1">Ovary</tissue>
    </source>
</reference>
<dbReference type="EMBL" id="GAIX01012713">
    <property type="protein sequence ID" value="JAA79847.1"/>
    <property type="molecule type" value="Transcribed_RNA"/>
</dbReference>
<name>S4PT38_9NEOP</name>
<sequence length="77" mass="8808">MDIYQITIPVMKIVITLHIHHPTTMAQFQILSALDHPILPKHKTSFKEMLAIVIQDITIKVPFAIINPTHTVYIPII</sequence>
<organism evidence="1">
    <name type="scientific">Pararge aegeria</name>
    <name type="common">speckled wood butterfly</name>
    <dbReference type="NCBI Taxonomy" id="116150"/>
    <lineage>
        <taxon>Eukaryota</taxon>
        <taxon>Metazoa</taxon>
        <taxon>Ecdysozoa</taxon>
        <taxon>Arthropoda</taxon>
        <taxon>Hexapoda</taxon>
        <taxon>Insecta</taxon>
        <taxon>Pterygota</taxon>
        <taxon>Neoptera</taxon>
        <taxon>Endopterygota</taxon>
        <taxon>Lepidoptera</taxon>
        <taxon>Glossata</taxon>
        <taxon>Ditrysia</taxon>
        <taxon>Papilionoidea</taxon>
        <taxon>Nymphalidae</taxon>
        <taxon>Satyrinae</taxon>
        <taxon>Satyrini</taxon>
        <taxon>Parargina</taxon>
        <taxon>Pararge</taxon>
    </lineage>
</organism>